<keyword evidence="1" id="KW-0812">Transmembrane</keyword>
<dbReference type="OrthoDB" id="307777at2"/>
<dbReference type="Proteomes" id="UP000323176">
    <property type="component" value="Unassembled WGS sequence"/>
</dbReference>
<sequence length="158" mass="17203">MNRDEVIICKNESDIVDAIMRDEDVIYIESSLGKKVSNIKNTGKIAWGLLIGGVVVAVTAIISSKTLSKGKSVLVSSLATIPSLGVAIAYIGFPSTMSLLQIMVDSYKKNDGISGAKDIVLALRNNYYIAEFDREKMTLKKVSNTEEVKEVKISEIKS</sequence>
<evidence type="ECO:0000256" key="1">
    <source>
        <dbReference type="SAM" id="Phobius"/>
    </source>
</evidence>
<feature type="transmembrane region" description="Helical" evidence="1">
    <location>
        <begin position="45"/>
        <end position="62"/>
    </location>
</feature>
<accession>A0A5C8EXH3</accession>
<evidence type="ECO:0000313" key="3">
    <source>
        <dbReference type="Proteomes" id="UP000323176"/>
    </source>
</evidence>
<name>A0A5C8EXH3_BRAPL</name>
<gene>
    <name evidence="2" type="ORF">EPJ72_05740</name>
</gene>
<protein>
    <submittedName>
        <fullName evidence="2">Uncharacterized protein</fullName>
    </submittedName>
</protein>
<keyword evidence="1" id="KW-0472">Membrane</keyword>
<evidence type="ECO:0000313" key="2">
    <source>
        <dbReference type="EMBL" id="TXJ42118.1"/>
    </source>
</evidence>
<keyword evidence="1" id="KW-1133">Transmembrane helix</keyword>
<dbReference type="AlphaFoldDB" id="A0A5C8EXH3"/>
<comment type="caution">
    <text evidence="2">The sequence shown here is derived from an EMBL/GenBank/DDBJ whole genome shotgun (WGS) entry which is preliminary data.</text>
</comment>
<feature type="transmembrane region" description="Helical" evidence="1">
    <location>
        <begin position="74"/>
        <end position="93"/>
    </location>
</feature>
<reference evidence="2 3" key="1">
    <citation type="journal article" date="1992" name="Lakartidningen">
        <title>[Penicillin V and not amoxicillin is the first choice preparation in acute otitis].</title>
        <authorList>
            <person name="Kamme C."/>
            <person name="Lundgren K."/>
            <person name="Prellner K."/>
        </authorList>
    </citation>
    <scope>NUCLEOTIDE SEQUENCE [LARGE SCALE GENOMIC DNA]</scope>
    <source>
        <strain evidence="2 3">PC5538III-hc</strain>
    </source>
</reference>
<proteinExistence type="predicted"/>
<dbReference type="EMBL" id="SAXY01000036">
    <property type="protein sequence ID" value="TXJ42118.1"/>
    <property type="molecule type" value="Genomic_DNA"/>
</dbReference>
<organism evidence="2 3">
    <name type="scientific">Brachyspira pilosicoli</name>
    <name type="common">Serpulina pilosicoli</name>
    <dbReference type="NCBI Taxonomy" id="52584"/>
    <lineage>
        <taxon>Bacteria</taxon>
        <taxon>Pseudomonadati</taxon>
        <taxon>Spirochaetota</taxon>
        <taxon>Spirochaetia</taxon>
        <taxon>Brachyspirales</taxon>
        <taxon>Brachyspiraceae</taxon>
        <taxon>Brachyspira</taxon>
    </lineage>
</organism>